<protein>
    <submittedName>
        <fullName evidence="2">Uncharacterized protein</fullName>
    </submittedName>
</protein>
<gene>
    <name evidence="2" type="ORF">DSCW_00900</name>
</gene>
<dbReference type="EMBL" id="AP021875">
    <property type="protein sequence ID" value="BBO72673.1"/>
    <property type="molecule type" value="Genomic_DNA"/>
</dbReference>
<organism evidence="2 3">
    <name type="scientific">Desulfosarcina widdelii</name>
    <dbReference type="NCBI Taxonomy" id="947919"/>
    <lineage>
        <taxon>Bacteria</taxon>
        <taxon>Pseudomonadati</taxon>
        <taxon>Thermodesulfobacteriota</taxon>
        <taxon>Desulfobacteria</taxon>
        <taxon>Desulfobacterales</taxon>
        <taxon>Desulfosarcinaceae</taxon>
        <taxon>Desulfosarcina</taxon>
    </lineage>
</organism>
<keyword evidence="1" id="KW-1133">Transmembrane helix</keyword>
<evidence type="ECO:0000313" key="3">
    <source>
        <dbReference type="Proteomes" id="UP000427769"/>
    </source>
</evidence>
<reference evidence="2 3" key="1">
    <citation type="submission" date="2019-11" db="EMBL/GenBank/DDBJ databases">
        <title>Comparative genomics of hydrocarbon-degrading Desulfosarcina strains.</title>
        <authorList>
            <person name="Watanabe M."/>
            <person name="Kojima H."/>
            <person name="Fukui M."/>
        </authorList>
    </citation>
    <scope>NUCLEOTIDE SEQUENCE [LARGE SCALE GENOMIC DNA]</scope>
    <source>
        <strain evidence="2 3">PP31</strain>
    </source>
</reference>
<dbReference type="KEGG" id="dwd:DSCW_00900"/>
<feature type="transmembrane region" description="Helical" evidence="1">
    <location>
        <begin position="12"/>
        <end position="31"/>
    </location>
</feature>
<accession>A0A5K7YXK7</accession>
<evidence type="ECO:0000313" key="2">
    <source>
        <dbReference type="EMBL" id="BBO72673.1"/>
    </source>
</evidence>
<sequence>MKDTNNKLGRILELAVKAFILASVAAVILPVPKYARSLSDEEYIVWLVRLIWVLMLTAGVFAVLQLVGFLIKKLHD</sequence>
<keyword evidence="1" id="KW-0472">Membrane</keyword>
<keyword evidence="3" id="KW-1185">Reference proteome</keyword>
<dbReference type="OrthoDB" id="9975178at2"/>
<keyword evidence="1" id="KW-0812">Transmembrane</keyword>
<proteinExistence type="predicted"/>
<dbReference type="RefSeq" id="WP_155301857.1">
    <property type="nucleotide sequence ID" value="NZ_AP021875.1"/>
</dbReference>
<name>A0A5K7YXK7_9BACT</name>
<dbReference type="Proteomes" id="UP000427769">
    <property type="component" value="Chromosome"/>
</dbReference>
<feature type="transmembrane region" description="Helical" evidence="1">
    <location>
        <begin position="43"/>
        <end position="71"/>
    </location>
</feature>
<evidence type="ECO:0000256" key="1">
    <source>
        <dbReference type="SAM" id="Phobius"/>
    </source>
</evidence>
<dbReference type="AlphaFoldDB" id="A0A5K7YXK7"/>